<reference evidence="1" key="1">
    <citation type="submission" date="2023-07" db="EMBL/GenBank/DDBJ databases">
        <title>Wenyingzhuangia sp. chi5 genome sequencing and assembly.</title>
        <authorList>
            <person name="Park S."/>
        </authorList>
    </citation>
    <scope>NUCLEOTIDE SEQUENCE</scope>
    <source>
        <strain evidence="1">Chi5</strain>
    </source>
</reference>
<sequence>MINEIVKNLQKGKSLLVDISQEQYCDKSIPPYYSSIGGHVRHILDMFQCIFTGYPNGVVDLTKRERNINVETFPSYGLEYLENIIQHLLNLKVSELDLSIEVVDDLGNGNCTVKSTLGAVLAQAQSHTIHHYATIGYMMHHLDICLHDDCFGLNPTTPKIKVLKN</sequence>
<dbReference type="Gene3D" id="1.20.120.450">
    <property type="entry name" value="dinb family like domain"/>
    <property type="match status" value="1"/>
</dbReference>
<evidence type="ECO:0000313" key="2">
    <source>
        <dbReference type="Proteomes" id="UP001168642"/>
    </source>
</evidence>
<proteinExistence type="predicted"/>
<gene>
    <name evidence="1" type="ORF">QVZ41_07855</name>
</gene>
<evidence type="ECO:0000313" key="1">
    <source>
        <dbReference type="EMBL" id="MDO3694753.1"/>
    </source>
</evidence>
<keyword evidence="2" id="KW-1185">Reference proteome</keyword>
<comment type="caution">
    <text evidence="1">The sequence shown here is derived from an EMBL/GenBank/DDBJ whole genome shotgun (WGS) entry which is preliminary data.</text>
</comment>
<organism evidence="1 2">
    <name type="scientific">Wenyingzhuangia gilva</name>
    <dbReference type="NCBI Taxonomy" id="3057677"/>
    <lineage>
        <taxon>Bacteria</taxon>
        <taxon>Pseudomonadati</taxon>
        <taxon>Bacteroidota</taxon>
        <taxon>Flavobacteriia</taxon>
        <taxon>Flavobacteriales</taxon>
        <taxon>Flavobacteriaceae</taxon>
        <taxon>Wenyingzhuangia</taxon>
    </lineage>
</organism>
<accession>A0ABT8VS12</accession>
<dbReference type="SUPFAM" id="SSF109854">
    <property type="entry name" value="DinB/YfiT-like putative metalloenzymes"/>
    <property type="match status" value="1"/>
</dbReference>
<name>A0ABT8VS12_9FLAO</name>
<dbReference type="EMBL" id="JAUMIT010000003">
    <property type="protein sequence ID" value="MDO3694753.1"/>
    <property type="molecule type" value="Genomic_DNA"/>
</dbReference>
<protein>
    <submittedName>
        <fullName evidence="1">DinB family protein</fullName>
    </submittedName>
</protein>
<dbReference type="RefSeq" id="WP_302884004.1">
    <property type="nucleotide sequence ID" value="NZ_JAUMIT010000003.1"/>
</dbReference>
<dbReference type="InterPro" id="IPR034660">
    <property type="entry name" value="DinB/YfiT-like"/>
</dbReference>
<dbReference type="Proteomes" id="UP001168642">
    <property type="component" value="Unassembled WGS sequence"/>
</dbReference>